<sequence>MKISTSKGTRTVAEETFRRLMEISKELSAKGEHRMACDVENAAHIINSLDVLIHQSLQACKRIGFEYDPTLKEGEFAQAFFWLQEKGQDAYNSRMADTKYLFYKGVEEKITDLFNYFKENKDV</sequence>
<reference evidence="1 2" key="1">
    <citation type="journal article" date="2015" name="Genome Announc.">
        <title>Genomic Analysis of Broad-Host-Range Enterobacteriophage Av-05.</title>
        <authorList>
            <person name="Amarillas L."/>
            <person name="Lopez-Cuevas O."/>
            <person name="Leon-Felix J."/>
            <person name="Castro-Del Campo N."/>
            <person name="Gerba C.P."/>
            <person name="Chaidez C."/>
        </authorList>
    </citation>
    <scope>NUCLEOTIDE SEQUENCE [LARGE SCALE GENOMIC DNA]</scope>
</reference>
<dbReference type="Proteomes" id="UP000028961">
    <property type="component" value="Segment"/>
</dbReference>
<accession>A0A076G758</accession>
<organism evidence="1 2">
    <name type="scientific">Escherichia phage Av-05</name>
    <dbReference type="NCBI Taxonomy" id="1527519"/>
    <lineage>
        <taxon>Viruses</taxon>
        <taxon>Duplodnaviria</taxon>
        <taxon>Heunggongvirae</taxon>
        <taxon>Uroviricota</taxon>
        <taxon>Caudoviricetes</taxon>
        <taxon>Vequintavirinae</taxon>
        <taxon>Avunavirus</taxon>
        <taxon>Avunavirus Av05</taxon>
    </lineage>
</organism>
<protein>
    <submittedName>
        <fullName evidence="1">Uncharacterized protein</fullName>
    </submittedName>
</protein>
<evidence type="ECO:0000313" key="1">
    <source>
        <dbReference type="EMBL" id="AII27688.1"/>
    </source>
</evidence>
<gene>
    <name evidence="1" type="ORF">Av05_00145</name>
</gene>
<name>A0A076G758_9CAUD</name>
<dbReference type="KEGG" id="vg:22475486"/>
<proteinExistence type="predicted"/>
<evidence type="ECO:0000313" key="2">
    <source>
        <dbReference type="Proteomes" id="UP000028961"/>
    </source>
</evidence>
<keyword evidence="2" id="KW-1185">Reference proteome</keyword>
<dbReference type="EMBL" id="KM190144">
    <property type="protein sequence ID" value="AII27688.1"/>
    <property type="molecule type" value="Genomic_DNA"/>
</dbReference>
<dbReference type="RefSeq" id="YP_009111219.1">
    <property type="nucleotide sequence ID" value="NC_025830.1"/>
</dbReference>
<dbReference type="GeneID" id="22475486"/>